<feature type="region of interest" description="Disordered" evidence="1">
    <location>
        <begin position="55"/>
        <end position="121"/>
    </location>
</feature>
<proteinExistence type="predicted"/>
<feature type="compositionally biased region" description="Low complexity" evidence="1">
    <location>
        <begin position="153"/>
        <end position="162"/>
    </location>
</feature>
<dbReference type="InterPro" id="IPR002889">
    <property type="entry name" value="WSC_carb-bd"/>
</dbReference>
<dbReference type="Proteomes" id="UP000799440">
    <property type="component" value="Unassembled WGS sequence"/>
</dbReference>
<feature type="compositionally biased region" description="Basic residues" evidence="1">
    <location>
        <begin position="88"/>
        <end position="101"/>
    </location>
</feature>
<reference evidence="5" key="1">
    <citation type="journal article" date="2020" name="Stud. Mycol.">
        <title>101 Dothideomycetes genomes: a test case for predicting lifestyles and emergence of pathogens.</title>
        <authorList>
            <person name="Haridas S."/>
            <person name="Albert R."/>
            <person name="Binder M."/>
            <person name="Bloem J."/>
            <person name="Labutti K."/>
            <person name="Salamov A."/>
            <person name="Andreopoulos B."/>
            <person name="Baker S."/>
            <person name="Barry K."/>
            <person name="Bills G."/>
            <person name="Bluhm B."/>
            <person name="Cannon C."/>
            <person name="Castanera R."/>
            <person name="Culley D."/>
            <person name="Daum C."/>
            <person name="Ezra D."/>
            <person name="Gonzalez J."/>
            <person name="Henrissat B."/>
            <person name="Kuo A."/>
            <person name="Liang C."/>
            <person name="Lipzen A."/>
            <person name="Lutzoni F."/>
            <person name="Magnuson J."/>
            <person name="Mondo S."/>
            <person name="Nolan M."/>
            <person name="Ohm R."/>
            <person name="Pangilinan J."/>
            <person name="Park H.-J."/>
            <person name="Ramirez L."/>
            <person name="Alfaro M."/>
            <person name="Sun H."/>
            <person name="Tritt A."/>
            <person name="Yoshinaga Y."/>
            <person name="Zwiers L.-H."/>
            <person name="Turgeon B."/>
            <person name="Goodwin S."/>
            <person name="Spatafora J."/>
            <person name="Crous P."/>
            <person name="Grigoriev I."/>
        </authorList>
    </citation>
    <scope>NUCLEOTIDE SEQUENCE</scope>
    <source>
        <strain evidence="5">CBS 119925</strain>
    </source>
</reference>
<keyword evidence="6" id="KW-1185">Reference proteome</keyword>
<gene>
    <name evidence="5" type="ORF">M011DRAFT_454715</name>
</gene>
<evidence type="ECO:0000256" key="2">
    <source>
        <dbReference type="SAM" id="Phobius"/>
    </source>
</evidence>
<evidence type="ECO:0000313" key="5">
    <source>
        <dbReference type="EMBL" id="KAF2751824.1"/>
    </source>
</evidence>
<name>A0A6A6VPW5_9PLEO</name>
<feature type="transmembrane region" description="Helical" evidence="2">
    <location>
        <begin position="451"/>
        <end position="475"/>
    </location>
</feature>
<protein>
    <recommendedName>
        <fullName evidence="4">WSC domain-containing protein</fullName>
    </recommendedName>
</protein>
<evidence type="ECO:0000259" key="4">
    <source>
        <dbReference type="PROSITE" id="PS51212"/>
    </source>
</evidence>
<dbReference type="PROSITE" id="PS51212">
    <property type="entry name" value="WSC"/>
    <property type="match status" value="1"/>
</dbReference>
<dbReference type="Pfam" id="PF01822">
    <property type="entry name" value="WSC"/>
    <property type="match status" value="1"/>
</dbReference>
<feature type="compositionally biased region" description="Low complexity" evidence="1">
    <location>
        <begin position="414"/>
        <end position="444"/>
    </location>
</feature>
<evidence type="ECO:0000256" key="3">
    <source>
        <dbReference type="SAM" id="SignalP"/>
    </source>
</evidence>
<evidence type="ECO:0000313" key="6">
    <source>
        <dbReference type="Proteomes" id="UP000799440"/>
    </source>
</evidence>
<dbReference type="EMBL" id="MU006561">
    <property type="protein sequence ID" value="KAF2751824.1"/>
    <property type="molecule type" value="Genomic_DNA"/>
</dbReference>
<keyword evidence="2" id="KW-0812">Transmembrane</keyword>
<dbReference type="AlphaFoldDB" id="A0A6A6VPW5"/>
<dbReference type="CDD" id="cd12087">
    <property type="entry name" value="TM_EGFR-like"/>
    <property type="match status" value="1"/>
</dbReference>
<dbReference type="OrthoDB" id="2019572at2759"/>
<feature type="region of interest" description="Disordered" evidence="1">
    <location>
        <begin position="409"/>
        <end position="448"/>
    </location>
</feature>
<evidence type="ECO:0000256" key="1">
    <source>
        <dbReference type="SAM" id="MobiDB-lite"/>
    </source>
</evidence>
<feature type="chain" id="PRO_5025622023" description="WSC domain-containing protein" evidence="3">
    <location>
        <begin position="27"/>
        <end position="544"/>
    </location>
</feature>
<keyword evidence="2" id="KW-1133">Transmembrane helix</keyword>
<feature type="signal peptide" evidence="3">
    <location>
        <begin position="1"/>
        <end position="26"/>
    </location>
</feature>
<feature type="region of interest" description="Disordered" evidence="1">
    <location>
        <begin position="139"/>
        <end position="163"/>
    </location>
</feature>
<feature type="compositionally biased region" description="Basic and acidic residues" evidence="1">
    <location>
        <begin position="102"/>
        <end position="115"/>
    </location>
</feature>
<dbReference type="SMART" id="SM00321">
    <property type="entry name" value="WSC"/>
    <property type="match status" value="1"/>
</dbReference>
<feature type="domain" description="WSC" evidence="4">
    <location>
        <begin position="310"/>
        <end position="400"/>
    </location>
</feature>
<feature type="compositionally biased region" description="Pro residues" evidence="1">
    <location>
        <begin position="143"/>
        <end position="152"/>
    </location>
</feature>
<keyword evidence="2" id="KW-0472">Membrane</keyword>
<keyword evidence="3" id="KW-0732">Signal</keyword>
<organism evidence="5 6">
    <name type="scientific">Sporormia fimetaria CBS 119925</name>
    <dbReference type="NCBI Taxonomy" id="1340428"/>
    <lineage>
        <taxon>Eukaryota</taxon>
        <taxon>Fungi</taxon>
        <taxon>Dikarya</taxon>
        <taxon>Ascomycota</taxon>
        <taxon>Pezizomycotina</taxon>
        <taxon>Dothideomycetes</taxon>
        <taxon>Pleosporomycetidae</taxon>
        <taxon>Pleosporales</taxon>
        <taxon>Sporormiaceae</taxon>
        <taxon>Sporormia</taxon>
    </lineage>
</organism>
<accession>A0A6A6VPW5</accession>
<feature type="compositionally biased region" description="Pro residues" evidence="1">
    <location>
        <begin position="63"/>
        <end position="74"/>
    </location>
</feature>
<sequence>MACALRVASPPAFAVVWAAWTGVALGRNGSWRVAGFADLPHWACPESSSCAAGARASAHFTTRPPPASPRPLKPARPTTLTASPKPFALKHHPHLSLRRPRSLPDTRGRPDRRPELLPPSTHIPFASCITSGPQGHDAFHCIPPLPPRPPSRPSAASVSKSRQSWTSLTESSSACYCPYQQPDLTRAPTPARRLVRPVAASRACHCTHYCTPTLPIHSTTNNNRSEGCHPHGPDCLCSSKYLSLLDVDEEHLTEATPTTHIHHTMFSSRIMSALAAVTLFSAAAAQQKEQEEYEVITHVPTPTVTLAAREQTPMGCYETGVPLQNYGDHNYQSPGNCQLICIQFDKPVMALTDGENCWCGDLLPPKESQVDDDECKTPCSGTEKSITCGGPSKWEVILTGASLNEIEHAEPAVSSSSSSSISTPTSTSTRAPIATATETAPPEESSGPNKAGIAAGVVVGVLALCGIVAGVLLFLRRKKRRELEEEHRRQAAVSSFVNGGKLHTSNSSMTDSRLDPEFMARRASNGSIADNEDYSRRILKVTNA</sequence>